<sequence length="86" mass="9618">MPVVAIASYTNHLLKECDAKSNFTKCPRCSEAIHKHELKGHVAEKACDEPCVRRRQLENPPDGDDGCRRSPRHLIAINKQVLTGRG</sequence>
<dbReference type="EMBL" id="JAIWYP010000006">
    <property type="protein sequence ID" value="KAH3812291.1"/>
    <property type="molecule type" value="Genomic_DNA"/>
</dbReference>
<dbReference type="PANTHER" id="PTHR13371">
    <property type="entry name" value="GLYCINE-, GLUTAMATE-, THIENYLCYCLOHEXYLPIPERIDINE-BINDING PROTEIN"/>
    <property type="match status" value="1"/>
</dbReference>
<dbReference type="Proteomes" id="UP000828390">
    <property type="component" value="Unassembled WGS sequence"/>
</dbReference>
<evidence type="ECO:0000313" key="3">
    <source>
        <dbReference type="Proteomes" id="UP000828390"/>
    </source>
</evidence>
<keyword evidence="3" id="KW-1185">Reference proteome</keyword>
<reference evidence="2" key="1">
    <citation type="journal article" date="2019" name="bioRxiv">
        <title>The Genome of the Zebra Mussel, Dreissena polymorpha: A Resource for Invasive Species Research.</title>
        <authorList>
            <person name="McCartney M.A."/>
            <person name="Auch B."/>
            <person name="Kono T."/>
            <person name="Mallez S."/>
            <person name="Zhang Y."/>
            <person name="Obille A."/>
            <person name="Becker A."/>
            <person name="Abrahante J.E."/>
            <person name="Garbe J."/>
            <person name="Badalamenti J.P."/>
            <person name="Herman A."/>
            <person name="Mangelson H."/>
            <person name="Liachko I."/>
            <person name="Sullivan S."/>
            <person name="Sone E.D."/>
            <person name="Koren S."/>
            <person name="Silverstein K.A.T."/>
            <person name="Beckman K.B."/>
            <person name="Gohl D.M."/>
        </authorList>
    </citation>
    <scope>NUCLEOTIDE SEQUENCE</scope>
    <source>
        <strain evidence="2">Duluth1</strain>
        <tissue evidence="2">Whole animal</tissue>
    </source>
</reference>
<dbReference type="AlphaFoldDB" id="A0A9D4GBD4"/>
<gene>
    <name evidence="2" type="ORF">DPMN_140719</name>
</gene>
<dbReference type="InterPro" id="IPR048738">
    <property type="entry name" value="CEP104_Znf"/>
</dbReference>
<proteinExistence type="predicted"/>
<accession>A0A9D4GBD4</accession>
<evidence type="ECO:0000313" key="2">
    <source>
        <dbReference type="EMBL" id="KAH3812291.1"/>
    </source>
</evidence>
<name>A0A9D4GBD4_DREPO</name>
<dbReference type="Pfam" id="PF21039">
    <property type="entry name" value="CEP104_ZnF"/>
    <property type="match status" value="1"/>
</dbReference>
<organism evidence="2 3">
    <name type="scientific">Dreissena polymorpha</name>
    <name type="common">Zebra mussel</name>
    <name type="synonym">Mytilus polymorpha</name>
    <dbReference type="NCBI Taxonomy" id="45954"/>
    <lineage>
        <taxon>Eukaryota</taxon>
        <taxon>Metazoa</taxon>
        <taxon>Spiralia</taxon>
        <taxon>Lophotrochozoa</taxon>
        <taxon>Mollusca</taxon>
        <taxon>Bivalvia</taxon>
        <taxon>Autobranchia</taxon>
        <taxon>Heteroconchia</taxon>
        <taxon>Euheterodonta</taxon>
        <taxon>Imparidentia</taxon>
        <taxon>Neoheterodontei</taxon>
        <taxon>Myida</taxon>
        <taxon>Dreissenoidea</taxon>
        <taxon>Dreissenidae</taxon>
        <taxon>Dreissena</taxon>
    </lineage>
</organism>
<dbReference type="InterPro" id="IPR052607">
    <property type="entry name" value="CEP104-like"/>
</dbReference>
<feature type="domain" description="Centrosomal protein CEP104 Zn finger" evidence="1">
    <location>
        <begin position="3"/>
        <end position="50"/>
    </location>
</feature>
<protein>
    <recommendedName>
        <fullName evidence="1">Centrosomal protein CEP104 Zn finger domain-containing protein</fullName>
    </recommendedName>
</protein>
<reference evidence="2" key="2">
    <citation type="submission" date="2020-11" db="EMBL/GenBank/DDBJ databases">
        <authorList>
            <person name="McCartney M.A."/>
            <person name="Auch B."/>
            <person name="Kono T."/>
            <person name="Mallez S."/>
            <person name="Becker A."/>
            <person name="Gohl D.M."/>
            <person name="Silverstein K.A.T."/>
            <person name="Koren S."/>
            <person name="Bechman K.B."/>
            <person name="Herman A."/>
            <person name="Abrahante J.E."/>
            <person name="Garbe J."/>
        </authorList>
    </citation>
    <scope>NUCLEOTIDE SEQUENCE</scope>
    <source>
        <strain evidence="2">Duluth1</strain>
        <tissue evidence="2">Whole animal</tissue>
    </source>
</reference>
<dbReference type="GO" id="GO:0005929">
    <property type="term" value="C:cilium"/>
    <property type="evidence" value="ECO:0007669"/>
    <property type="project" value="TreeGrafter"/>
</dbReference>
<evidence type="ECO:0000259" key="1">
    <source>
        <dbReference type="Pfam" id="PF21039"/>
    </source>
</evidence>
<comment type="caution">
    <text evidence="2">The sequence shown here is derived from an EMBL/GenBank/DDBJ whole genome shotgun (WGS) entry which is preliminary data.</text>
</comment>
<dbReference type="PANTHER" id="PTHR13371:SF0">
    <property type="entry name" value="CENTROSOMAL PROTEIN OF 104 KDA"/>
    <property type="match status" value="1"/>
</dbReference>